<comment type="caution">
    <text evidence="1">The sequence shown here is derived from an EMBL/GenBank/DDBJ whole genome shotgun (WGS) entry which is preliminary data.</text>
</comment>
<organism evidence="1 2">
    <name type="scientific">Boeremia exigua</name>
    <dbReference type="NCBI Taxonomy" id="749465"/>
    <lineage>
        <taxon>Eukaryota</taxon>
        <taxon>Fungi</taxon>
        <taxon>Dikarya</taxon>
        <taxon>Ascomycota</taxon>
        <taxon>Pezizomycotina</taxon>
        <taxon>Dothideomycetes</taxon>
        <taxon>Pleosporomycetidae</taxon>
        <taxon>Pleosporales</taxon>
        <taxon>Pleosporineae</taxon>
        <taxon>Didymellaceae</taxon>
        <taxon>Boeremia</taxon>
    </lineage>
</organism>
<evidence type="ECO:0000313" key="1">
    <source>
        <dbReference type="EMBL" id="KAJ8106724.1"/>
    </source>
</evidence>
<keyword evidence="2" id="KW-1185">Reference proteome</keyword>
<accession>A0ACC2HVB3</accession>
<dbReference type="Proteomes" id="UP001153331">
    <property type="component" value="Unassembled WGS sequence"/>
</dbReference>
<reference evidence="1" key="1">
    <citation type="submission" date="2022-11" db="EMBL/GenBank/DDBJ databases">
        <title>Genome Sequence of Boeremia exigua.</title>
        <authorList>
            <person name="Buettner E."/>
        </authorList>
    </citation>
    <scope>NUCLEOTIDE SEQUENCE</scope>
    <source>
        <strain evidence="1">CU02</strain>
    </source>
</reference>
<proteinExistence type="predicted"/>
<protein>
    <submittedName>
        <fullName evidence="1">Uncharacterized protein</fullName>
    </submittedName>
</protein>
<dbReference type="EMBL" id="JAPHNI010001091">
    <property type="protein sequence ID" value="KAJ8106724.1"/>
    <property type="molecule type" value="Genomic_DNA"/>
</dbReference>
<gene>
    <name evidence="1" type="ORF">OPT61_g9352</name>
</gene>
<name>A0ACC2HVB3_9PLEO</name>
<evidence type="ECO:0000313" key="2">
    <source>
        <dbReference type="Proteomes" id="UP001153331"/>
    </source>
</evidence>
<sequence>METAQSYPTAPMMPTGSLAELNKLCRRCKSVADIVSTLLPHIESWRMFDDIEFQHYACLRDIIEGVKADCHLCHLVAGQLHLAGASWVQDVFQNAEHGVQQDSLRLSNSITSFMRGSMTPDYNLRIEEDSDALKISKTVIDDVENTKTATSVLHGREHTIKLSISKMHSKNHPQSTIQAQLSRHIGSTEQLQMIRGWLAECADSMQHRDCNSDTILRKPTWLLDLGNDDTKNFRLVDGTSIVTPYAALSYSWGTVQQLQLVPGNLEEFKAGIRFEALSKVTQDAVIICRELSVRYLWVDALCIIQGLNGDFQSEAPRMQEVYARSCFTIVAASIKDNNQGFLTNRSLLFWSDCRLLTTEAGTSYGVRAPNFCGDDRFVPNTKDYPGSYHIDSRAWFFQERFLSPRSIFFGKRGIHWECRQGLACEHFPDIKSFHGQIWNSDYRPFKARYAEIRSDSENRAIWSYLLEAYTRTCLTYTKDRLLAISGVASVFGFGPQRQATYGLSVDDLISDLLWRFSDDEPNDSAFPLEQAPSWSWVKSNGRGICKSIAKDWTDNVYSAAVISRPADTGFTLSLEPPLTNKCLIIRGQLILCTVLDDGQLVSCTVSDDGRNAVNPQFAKPQTFKGEYHQDDNSEHTYLYCLLVRSQTTNKTTLNYGLVLAPVHNGREQFQRVGVFEETIYHWDYPHLPEPYLVEQSHPTRLWAPLTEEKDVSII</sequence>